<dbReference type="PROSITE" id="PS00490">
    <property type="entry name" value="MOLYBDOPTERIN_PROK_2"/>
    <property type="match status" value="1"/>
</dbReference>
<keyword evidence="8" id="KW-0411">Iron-sulfur</keyword>
<dbReference type="Gene3D" id="2.20.25.90">
    <property type="entry name" value="ADC-like domains"/>
    <property type="match status" value="1"/>
</dbReference>
<dbReference type="SUPFAM" id="SSF53706">
    <property type="entry name" value="Formate dehydrogenase/DMSO reductase, domains 1-3"/>
    <property type="match status" value="1"/>
</dbReference>
<dbReference type="STRING" id="138119.DSY4603"/>
<evidence type="ECO:0000313" key="11">
    <source>
        <dbReference type="Proteomes" id="UP000001946"/>
    </source>
</evidence>
<evidence type="ECO:0000256" key="5">
    <source>
        <dbReference type="ARBA" id="ARBA00022729"/>
    </source>
</evidence>
<dbReference type="PROSITE" id="PS00932">
    <property type="entry name" value="MOLYBDOPTERIN_PROK_3"/>
    <property type="match status" value="1"/>
</dbReference>
<keyword evidence="7" id="KW-0408">Iron</keyword>
<dbReference type="InterPro" id="IPR050612">
    <property type="entry name" value="Prok_Mopterin_Oxidored"/>
</dbReference>
<gene>
    <name evidence="10" type="ordered locus">DSY4603</name>
</gene>
<dbReference type="KEGG" id="dsy:DSY4603"/>
<evidence type="ECO:0000256" key="7">
    <source>
        <dbReference type="ARBA" id="ARBA00023004"/>
    </source>
</evidence>
<dbReference type="Gene3D" id="3.40.228.10">
    <property type="entry name" value="Dimethylsulfoxide Reductase, domain 2"/>
    <property type="match status" value="1"/>
</dbReference>
<dbReference type="Proteomes" id="UP000001946">
    <property type="component" value="Chromosome"/>
</dbReference>
<evidence type="ECO:0000256" key="8">
    <source>
        <dbReference type="ARBA" id="ARBA00023014"/>
    </source>
</evidence>
<dbReference type="CDD" id="cd02766">
    <property type="entry name" value="MopB_3"/>
    <property type="match status" value="1"/>
</dbReference>
<dbReference type="SMART" id="SM00926">
    <property type="entry name" value="Molybdop_Fe4S4"/>
    <property type="match status" value="1"/>
</dbReference>
<name>Q24NK0_DESHY</name>
<dbReference type="PROSITE" id="PS51318">
    <property type="entry name" value="TAT"/>
    <property type="match status" value="1"/>
</dbReference>
<dbReference type="Gene3D" id="3.30.2070.10">
    <property type="entry name" value="Formate dehydrogenase/DMSO reductase"/>
    <property type="match status" value="1"/>
</dbReference>
<evidence type="ECO:0000256" key="3">
    <source>
        <dbReference type="ARBA" id="ARBA00022505"/>
    </source>
</evidence>
<comment type="cofactor">
    <cofactor evidence="1">
        <name>Mo-bis(molybdopterin guanine dinucleotide)</name>
        <dbReference type="ChEBI" id="CHEBI:60539"/>
    </cofactor>
</comment>
<dbReference type="RefSeq" id="WP_011461961.1">
    <property type="nucleotide sequence ID" value="NC_007907.1"/>
</dbReference>
<evidence type="ECO:0000259" key="9">
    <source>
        <dbReference type="PROSITE" id="PS51669"/>
    </source>
</evidence>
<comment type="similarity">
    <text evidence="2">Belongs to the prokaryotic molybdopterin-containing oxidoreductase family.</text>
</comment>
<dbReference type="SUPFAM" id="SSF50692">
    <property type="entry name" value="ADC-like"/>
    <property type="match status" value="1"/>
</dbReference>
<dbReference type="InterPro" id="IPR006963">
    <property type="entry name" value="Mopterin_OxRdtase_4Fe-4S_dom"/>
</dbReference>
<reference evidence="10 11" key="1">
    <citation type="journal article" date="2006" name="J. Bacteriol.">
        <title>Complete genome sequence of the dehalorespiring bacterium Desulfitobacterium hafniense Y51 and comparison with Dehalococcoides ethenogenes 195.</title>
        <authorList>
            <person name="Nonaka H."/>
            <person name="Keresztes G."/>
            <person name="Shinoda Y."/>
            <person name="Ikenaga Y."/>
            <person name="Abe M."/>
            <person name="Naito K."/>
            <person name="Inatomi K."/>
            <person name="Furukawa K."/>
            <person name="Inui M."/>
            <person name="Yukawa H."/>
        </authorList>
    </citation>
    <scope>NUCLEOTIDE SEQUENCE [LARGE SCALE GENOMIC DNA]</scope>
    <source>
        <strain evidence="10 11">Y51</strain>
    </source>
</reference>
<organism evidence="10 11">
    <name type="scientific">Desulfitobacterium hafniense (strain Y51)</name>
    <dbReference type="NCBI Taxonomy" id="138119"/>
    <lineage>
        <taxon>Bacteria</taxon>
        <taxon>Bacillati</taxon>
        <taxon>Bacillota</taxon>
        <taxon>Clostridia</taxon>
        <taxon>Eubacteriales</taxon>
        <taxon>Desulfitobacteriaceae</taxon>
        <taxon>Desulfitobacterium</taxon>
    </lineage>
</organism>
<keyword evidence="5" id="KW-0732">Signal</keyword>
<evidence type="ECO:0000256" key="2">
    <source>
        <dbReference type="ARBA" id="ARBA00010312"/>
    </source>
</evidence>
<dbReference type="PANTHER" id="PTHR43742">
    <property type="entry name" value="TRIMETHYLAMINE-N-OXIDE REDUCTASE"/>
    <property type="match status" value="1"/>
</dbReference>
<dbReference type="GO" id="GO:0046872">
    <property type="term" value="F:metal ion binding"/>
    <property type="evidence" value="ECO:0007669"/>
    <property type="project" value="UniProtKB-KW"/>
</dbReference>
<dbReference type="InterPro" id="IPR006656">
    <property type="entry name" value="Mopterin_OxRdtase"/>
</dbReference>
<dbReference type="GO" id="GO:0043546">
    <property type="term" value="F:molybdopterin cofactor binding"/>
    <property type="evidence" value="ECO:0007669"/>
    <property type="project" value="InterPro"/>
</dbReference>
<dbReference type="PROSITE" id="PS51669">
    <property type="entry name" value="4FE4S_MOW_BIS_MGD"/>
    <property type="match status" value="1"/>
</dbReference>
<evidence type="ECO:0000313" key="10">
    <source>
        <dbReference type="EMBL" id="BAE86392.1"/>
    </source>
</evidence>
<dbReference type="InterPro" id="IPR006311">
    <property type="entry name" value="TAT_signal"/>
</dbReference>
<keyword evidence="3" id="KW-0500">Molybdenum</keyword>
<dbReference type="GO" id="GO:0016491">
    <property type="term" value="F:oxidoreductase activity"/>
    <property type="evidence" value="ECO:0007669"/>
    <property type="project" value="UniProtKB-KW"/>
</dbReference>
<dbReference type="Gene3D" id="2.40.40.20">
    <property type="match status" value="1"/>
</dbReference>
<dbReference type="EMBL" id="AP008230">
    <property type="protein sequence ID" value="BAE86392.1"/>
    <property type="molecule type" value="Genomic_DNA"/>
</dbReference>
<dbReference type="InterPro" id="IPR009010">
    <property type="entry name" value="Asp_de-COase-like_dom_sf"/>
</dbReference>
<evidence type="ECO:0000256" key="4">
    <source>
        <dbReference type="ARBA" id="ARBA00022723"/>
    </source>
</evidence>
<accession>Q24NK0</accession>
<dbReference type="InterPro" id="IPR006657">
    <property type="entry name" value="MoPterin_dinucl-bd_dom"/>
</dbReference>
<feature type="domain" description="4Fe-4S Mo/W bis-MGD-type" evidence="9">
    <location>
        <begin position="56"/>
        <end position="113"/>
    </location>
</feature>
<keyword evidence="4" id="KW-0479">Metal-binding</keyword>
<dbReference type="HOGENOM" id="CLU_000422_13_3_9"/>
<dbReference type="Gene3D" id="3.40.50.740">
    <property type="match status" value="1"/>
</dbReference>
<dbReference type="PROSITE" id="PS51257">
    <property type="entry name" value="PROKAR_LIPOPROTEIN"/>
    <property type="match status" value="1"/>
</dbReference>
<keyword evidence="6" id="KW-0560">Oxidoreductase</keyword>
<dbReference type="Pfam" id="PF04879">
    <property type="entry name" value="Molybdop_Fe4S4"/>
    <property type="match status" value="1"/>
</dbReference>
<evidence type="ECO:0000256" key="6">
    <source>
        <dbReference type="ARBA" id="ARBA00023002"/>
    </source>
</evidence>
<dbReference type="Pfam" id="PF01568">
    <property type="entry name" value="Molydop_binding"/>
    <property type="match status" value="1"/>
</dbReference>
<evidence type="ECO:0000256" key="1">
    <source>
        <dbReference type="ARBA" id="ARBA00001942"/>
    </source>
</evidence>
<dbReference type="PANTHER" id="PTHR43742:SF6">
    <property type="entry name" value="OXIDOREDUCTASE YYAE-RELATED"/>
    <property type="match status" value="1"/>
</dbReference>
<dbReference type="eggNOG" id="COG0243">
    <property type="taxonomic scope" value="Bacteria"/>
</dbReference>
<dbReference type="InterPro" id="IPR006655">
    <property type="entry name" value="Mopterin_OxRdtase_prok_CS"/>
</dbReference>
<keyword evidence="11" id="KW-1185">Reference proteome</keyword>
<dbReference type="AlphaFoldDB" id="Q24NK0"/>
<dbReference type="Pfam" id="PF00384">
    <property type="entry name" value="Molybdopterin"/>
    <property type="match status" value="1"/>
</dbReference>
<protein>
    <submittedName>
        <fullName evidence="10">Putative anaerobic dehydrogenase</fullName>
    </submittedName>
</protein>
<dbReference type="GO" id="GO:0051536">
    <property type="term" value="F:iron-sulfur cluster binding"/>
    <property type="evidence" value="ECO:0007669"/>
    <property type="project" value="UniProtKB-KW"/>
</dbReference>
<proteinExistence type="inferred from homology"/>
<sequence>MKGEKENKFLLSRRSFLVGSTAMGASMFLLGTTGCSTTTPSSGATPGSGAVQAGKVEYTYQACPRNCHDTCTLISEVVDGKITRVVGDPTNPITAGTPCVKGHTYKSVVYHPDRILYPMKRAGKKGEGKWERISWDEAYETIAKKLNETISEHGSEAILPYSYSGNLGIVQNYGAPFRFWNKIGASNLARKICNPAGDLGLIYTYGQYASIDPETYVKTKMYISWGVNEAATGVHFIKFINQARDNGAKLVVINTVRTPLASQADMFIQPKPGTDAALALGVANLLIKDGLYDKDFVDNYTLGFDDLVKKANQYPVEKVSEITGVPVETIKSFAKLYAETKPSILRIGYGMQRHTNGGNMVRAISLLPALVGTVGTEGGGWIYMNTSHWKYNSANLTRPDLAGDRKVRTINMNELGKALNGQLKETAEKPVKALVVYNSNPLASSPNTDLIKKGLEREDLFTVVFDPFITDTADYADLLLPAATFMEYDDYNFDYLGRYIRLNTPAIEPLGESKSNLQFFFELAQKMGYTDDCFKESPVDVIKGSMQVDDPLMKDVTYEALQEKHWMKIDMGATFADHKFPTPSGKIEFFSKKLGETFDPVAEHYPLLESKEKTPELFAKYPIHLLSPSIPQLLNSQFHNIPQIFELIPEPTIVMNKVDAQARNIADGATVDVYNDRGKIQLKVKISEEVQPGVATTGKVFWNKLVPGGGAINRLTSDVLGDMDGVSTFNTNLVQVAMA</sequence>